<dbReference type="PATRIC" id="fig|276.5.peg.942"/>
<proteinExistence type="predicted"/>
<evidence type="ECO:0000313" key="3">
    <source>
        <dbReference type="Proteomes" id="UP000030364"/>
    </source>
</evidence>
<name>A0A0A2WVB4_THEFI</name>
<dbReference type="RefSeq" id="WP_038063354.1">
    <property type="nucleotide sequence ID" value="NZ_JPSL02000031.1"/>
</dbReference>
<reference evidence="2 3" key="1">
    <citation type="journal article" date="2015" name="Genome Announc.">
        <title>Draft Genome Sequence of the Thermophile Thermus filiformis ATCC 43280, Producer of Carotenoid-(Di)glucoside-Branched Fatty Acid (Di)esters and Source of Hyperthermostable Enzymes of Biotechnological Interest.</title>
        <authorList>
            <person name="Mandelli F."/>
            <person name="Oliveira Ramires B."/>
            <person name="Couger M.B."/>
            <person name="Paixao D.A."/>
            <person name="Camilo C.M."/>
            <person name="Polikarpov I."/>
            <person name="Prade R."/>
            <person name="Riano-Pachon D.M."/>
            <person name="Squina F.M."/>
        </authorList>
    </citation>
    <scope>NUCLEOTIDE SEQUENCE [LARGE SCALE GENOMIC DNA]</scope>
    <source>
        <strain evidence="2 3">ATCC 43280</strain>
    </source>
</reference>
<keyword evidence="1" id="KW-0812">Transmembrane</keyword>
<dbReference type="STRING" id="276.THFILI_00435"/>
<feature type="transmembrane region" description="Helical" evidence="1">
    <location>
        <begin position="91"/>
        <end position="108"/>
    </location>
</feature>
<comment type="caution">
    <text evidence="2">The sequence shown here is derived from an EMBL/GenBank/DDBJ whole genome shotgun (WGS) entry which is preliminary data.</text>
</comment>
<evidence type="ECO:0008006" key="4">
    <source>
        <dbReference type="Google" id="ProtNLM"/>
    </source>
</evidence>
<dbReference type="EMBL" id="JPSL02000031">
    <property type="protein sequence ID" value="KGQ22235.1"/>
    <property type="molecule type" value="Genomic_DNA"/>
</dbReference>
<dbReference type="AlphaFoldDB" id="A0A0A2WVB4"/>
<feature type="transmembrane region" description="Helical" evidence="1">
    <location>
        <begin position="30"/>
        <end position="50"/>
    </location>
</feature>
<feature type="transmembrane region" description="Helical" evidence="1">
    <location>
        <begin position="141"/>
        <end position="162"/>
    </location>
</feature>
<feature type="transmembrane region" description="Helical" evidence="1">
    <location>
        <begin position="200"/>
        <end position="216"/>
    </location>
</feature>
<keyword evidence="1" id="KW-1133">Transmembrane helix</keyword>
<feature type="transmembrane region" description="Helical" evidence="1">
    <location>
        <begin position="62"/>
        <end position="84"/>
    </location>
</feature>
<evidence type="ECO:0000313" key="2">
    <source>
        <dbReference type="EMBL" id="KGQ22235.1"/>
    </source>
</evidence>
<sequence length="226" mass="24192">MVPALLAALLSWGLALYVLARYARRPSLHSGFYALGLLLFALGVSLELLARLQGGWSPPAYRLWYLVGAMHGVTFLGLGSLALLNPKAARGLFLVLLPFILFGAYLVYDAPLDLSRLPSPYTPSGQAFPPPALTSPRLWTIPFNLVGTLLMLGVAVYTTLFFWRRNPQRAQGTLLIALAALVLASTSTLNRFGVVGLEELGRAVGVGLLALGVVLADRSAYAARSA</sequence>
<protein>
    <recommendedName>
        <fullName evidence="4">DUF998 domain-containing protein</fullName>
    </recommendedName>
</protein>
<dbReference type="Proteomes" id="UP000030364">
    <property type="component" value="Unassembled WGS sequence"/>
</dbReference>
<feature type="transmembrane region" description="Helical" evidence="1">
    <location>
        <begin position="6"/>
        <end position="23"/>
    </location>
</feature>
<gene>
    <name evidence="2" type="ORF">THFILI_00435</name>
</gene>
<evidence type="ECO:0000256" key="1">
    <source>
        <dbReference type="SAM" id="Phobius"/>
    </source>
</evidence>
<organism evidence="2 3">
    <name type="scientific">Thermus filiformis</name>
    <dbReference type="NCBI Taxonomy" id="276"/>
    <lineage>
        <taxon>Bacteria</taxon>
        <taxon>Thermotogati</taxon>
        <taxon>Deinococcota</taxon>
        <taxon>Deinococci</taxon>
        <taxon>Thermales</taxon>
        <taxon>Thermaceae</taxon>
        <taxon>Thermus</taxon>
    </lineage>
</organism>
<keyword evidence="1" id="KW-0472">Membrane</keyword>
<accession>A0A0A2WVB4</accession>
<feature type="transmembrane region" description="Helical" evidence="1">
    <location>
        <begin position="174"/>
        <end position="194"/>
    </location>
</feature>
<dbReference type="OrthoDB" id="32032at2"/>
<keyword evidence="3" id="KW-1185">Reference proteome</keyword>